<evidence type="ECO:0000256" key="5">
    <source>
        <dbReference type="ARBA" id="ARBA00022989"/>
    </source>
</evidence>
<evidence type="ECO:0000256" key="2">
    <source>
        <dbReference type="ARBA" id="ARBA00022692"/>
    </source>
</evidence>
<evidence type="ECO:0000256" key="9">
    <source>
        <dbReference type="PROSITE-ProRule" id="PRU00196"/>
    </source>
</evidence>
<feature type="disulfide bond" evidence="9">
    <location>
        <begin position="1061"/>
        <end position="1071"/>
    </location>
</feature>
<dbReference type="InterPro" id="IPR001190">
    <property type="entry name" value="SRCR"/>
</dbReference>
<comment type="subcellular location">
    <subcellularLocation>
        <location evidence="1">Membrane</location>
        <topology evidence="1">Single-pass membrane protein</topology>
    </subcellularLocation>
</comment>
<comment type="caution">
    <text evidence="9">Lacks conserved residue(s) required for the propagation of feature annotation.</text>
</comment>
<feature type="disulfide bond" evidence="9">
    <location>
        <begin position="926"/>
        <end position="936"/>
    </location>
</feature>
<feature type="disulfide bond" evidence="9">
    <location>
        <begin position="398"/>
        <end position="408"/>
    </location>
</feature>
<feature type="disulfide bond" evidence="9">
    <location>
        <begin position="101"/>
        <end position="111"/>
    </location>
</feature>
<dbReference type="Gene3D" id="3.10.250.10">
    <property type="entry name" value="SRCR-like domain"/>
    <property type="match status" value="10"/>
</dbReference>
<reference evidence="11" key="2">
    <citation type="submission" date="2025-09" db="UniProtKB">
        <authorList>
            <consortium name="Ensembl"/>
        </authorList>
    </citation>
    <scope>IDENTIFICATION</scope>
</reference>
<feature type="disulfide bond" evidence="9">
    <location>
        <begin position="1156"/>
        <end position="1220"/>
    </location>
</feature>
<dbReference type="PANTHER" id="PTHR19331">
    <property type="entry name" value="SCAVENGER RECEPTOR DOMAIN-CONTAINING"/>
    <property type="match status" value="1"/>
</dbReference>
<dbReference type="GO" id="GO:0005737">
    <property type="term" value="C:cytoplasm"/>
    <property type="evidence" value="ECO:0007669"/>
    <property type="project" value="UniProtKB-ARBA"/>
</dbReference>
<dbReference type="STRING" id="379532.ENSPCOP00000000649"/>
<reference evidence="11" key="1">
    <citation type="submission" date="2025-08" db="UniProtKB">
        <authorList>
            <consortium name="Ensembl"/>
        </authorList>
    </citation>
    <scope>IDENTIFICATION</scope>
</reference>
<evidence type="ECO:0000313" key="11">
    <source>
        <dbReference type="Ensembl" id="ENSPCOP00000000649.1"/>
    </source>
</evidence>
<dbReference type="SUPFAM" id="SSF56487">
    <property type="entry name" value="SRCR-like"/>
    <property type="match status" value="10"/>
</dbReference>
<protein>
    <submittedName>
        <fullName evidence="11">CD163 molecule like 1</fullName>
    </submittedName>
</protein>
<feature type="disulfide bond" evidence="9">
    <location>
        <begin position="1017"/>
        <end position="1081"/>
    </location>
</feature>
<feature type="disulfide bond" evidence="9">
    <location>
        <begin position="580"/>
        <end position="641"/>
    </location>
</feature>
<keyword evidence="3" id="KW-0732">Signal</keyword>
<dbReference type="PANTHER" id="PTHR19331:SF468">
    <property type="entry name" value="SCAVENGER RECEPTOR CYSTEINE-RICH TYPE 1 PROTEIN M160"/>
    <property type="match status" value="1"/>
</dbReference>
<feature type="disulfide bond" evidence="9">
    <location>
        <begin position="567"/>
        <end position="631"/>
    </location>
</feature>
<dbReference type="Pfam" id="PF00530">
    <property type="entry name" value="SRCR"/>
    <property type="match status" value="10"/>
</dbReference>
<dbReference type="FunFam" id="3.10.250.10:FF:000004">
    <property type="entry name" value="Scavenger receptor cysteine-rich type 1 protein M130"/>
    <property type="match status" value="2"/>
</dbReference>
<feature type="domain" description="SRCR" evidence="10">
    <location>
        <begin position="752"/>
        <end position="852"/>
    </location>
</feature>
<evidence type="ECO:0000313" key="12">
    <source>
        <dbReference type="Proteomes" id="UP000233160"/>
    </source>
</evidence>
<feature type="disulfide bond" evidence="9">
    <location>
        <begin position="504"/>
        <end position="514"/>
    </location>
</feature>
<feature type="domain" description="SRCR" evidence="10">
    <location>
        <begin position="32"/>
        <end position="132"/>
    </location>
</feature>
<feature type="disulfide bond" evidence="9">
    <location>
        <begin position="1030"/>
        <end position="1091"/>
    </location>
</feature>
<evidence type="ECO:0000256" key="7">
    <source>
        <dbReference type="ARBA" id="ARBA00023157"/>
    </source>
</evidence>
<feature type="domain" description="SRCR" evidence="10">
    <location>
        <begin position="140"/>
        <end position="240"/>
    </location>
</feature>
<feature type="disulfide bond" evidence="9">
    <location>
        <begin position="165"/>
        <end position="229"/>
    </location>
</feature>
<feature type="domain" description="SRCR" evidence="10">
    <location>
        <begin position="329"/>
        <end position="428"/>
    </location>
</feature>
<dbReference type="Ensembl" id="ENSPCOT00000002247.1">
    <property type="protein sequence ID" value="ENSPCOP00000000649.1"/>
    <property type="gene ID" value="ENSPCOG00000001924.1"/>
</dbReference>
<feature type="disulfide bond" evidence="9">
    <location>
        <begin position="1200"/>
        <end position="1210"/>
    </location>
</feature>
<name>A0A2K6EFY3_PROCO</name>
<evidence type="ECO:0000256" key="8">
    <source>
        <dbReference type="ARBA" id="ARBA00023180"/>
    </source>
</evidence>
<keyword evidence="6" id="KW-0472">Membrane</keyword>
<keyword evidence="4" id="KW-0677">Repeat</keyword>
<evidence type="ECO:0000259" key="10">
    <source>
        <dbReference type="PROSITE" id="PS50287"/>
    </source>
</evidence>
<keyword evidence="5" id="KW-1133">Transmembrane helix</keyword>
<feature type="domain" description="SRCR" evidence="10">
    <location>
        <begin position="992"/>
        <end position="1092"/>
    </location>
</feature>
<accession>A0A2K6EFY3</accession>
<proteinExistence type="predicted"/>
<feature type="domain" description="SRCR" evidence="10">
    <location>
        <begin position="435"/>
        <end position="535"/>
    </location>
</feature>
<feature type="disulfide bond" evidence="9">
    <location>
        <begin position="178"/>
        <end position="239"/>
    </location>
</feature>
<dbReference type="Proteomes" id="UP000233160">
    <property type="component" value="Unassembled WGS sequence"/>
</dbReference>
<keyword evidence="7 9" id="KW-1015">Disulfide bond</keyword>
<feature type="disulfide bond" evidence="9">
    <location>
        <begin position="895"/>
        <end position="956"/>
    </location>
</feature>
<gene>
    <name evidence="11" type="primary">CD163L1</name>
</gene>
<evidence type="ECO:0000256" key="6">
    <source>
        <dbReference type="ARBA" id="ARBA00023136"/>
    </source>
</evidence>
<dbReference type="PROSITE" id="PS50287">
    <property type="entry name" value="SRCR_2"/>
    <property type="match status" value="10"/>
</dbReference>
<feature type="disulfide bond" evidence="9">
    <location>
        <begin position="611"/>
        <end position="621"/>
    </location>
</feature>
<feature type="disulfide bond" evidence="9">
    <location>
        <begin position="777"/>
        <end position="841"/>
    </location>
</feature>
<dbReference type="FunFam" id="3.10.250.10:FF:000002">
    <property type="entry name" value="Scavenger receptor cysteine-rich type 1 protein M130"/>
    <property type="match status" value="4"/>
</dbReference>
<dbReference type="PRINTS" id="PR00258">
    <property type="entry name" value="SPERACTRCPTR"/>
</dbReference>
<dbReference type="FunFam" id="3.10.250.10:FF:000009">
    <property type="entry name" value="WC1"/>
    <property type="match status" value="1"/>
</dbReference>
<dbReference type="InterPro" id="IPR036772">
    <property type="entry name" value="SRCR-like_dom_sf"/>
</dbReference>
<feature type="domain" description="SRCR" evidence="10">
    <location>
        <begin position="857"/>
        <end position="957"/>
    </location>
</feature>
<feature type="disulfide bond" evidence="9">
    <location>
        <begin position="473"/>
        <end position="534"/>
    </location>
</feature>
<evidence type="ECO:0000256" key="4">
    <source>
        <dbReference type="ARBA" id="ARBA00022737"/>
    </source>
</evidence>
<feature type="disulfide bond" evidence="9">
    <location>
        <begin position="460"/>
        <end position="524"/>
    </location>
</feature>
<feature type="domain" description="SRCR" evidence="10">
    <location>
        <begin position="542"/>
        <end position="642"/>
    </location>
</feature>
<feature type="disulfide bond" evidence="9">
    <location>
        <begin position="209"/>
        <end position="219"/>
    </location>
</feature>
<organism evidence="11 12">
    <name type="scientific">Propithecus coquereli</name>
    <name type="common">Coquerel's sifaka</name>
    <name type="synonym">Propithecus verreauxi coquereli</name>
    <dbReference type="NCBI Taxonomy" id="379532"/>
    <lineage>
        <taxon>Eukaryota</taxon>
        <taxon>Metazoa</taxon>
        <taxon>Chordata</taxon>
        <taxon>Craniata</taxon>
        <taxon>Vertebrata</taxon>
        <taxon>Euteleostomi</taxon>
        <taxon>Mammalia</taxon>
        <taxon>Eutheria</taxon>
        <taxon>Euarchontoglires</taxon>
        <taxon>Primates</taxon>
        <taxon>Strepsirrhini</taxon>
        <taxon>Lemuriformes</taxon>
        <taxon>Indriidae</taxon>
        <taxon>Propithecus</taxon>
    </lineage>
</organism>
<evidence type="ECO:0000256" key="3">
    <source>
        <dbReference type="ARBA" id="ARBA00022729"/>
    </source>
</evidence>
<feature type="disulfide bond" evidence="9">
    <location>
        <begin position="1169"/>
        <end position="1230"/>
    </location>
</feature>
<feature type="disulfide bond" evidence="9">
    <location>
        <begin position="57"/>
        <end position="121"/>
    </location>
</feature>
<feature type="domain" description="SRCR" evidence="10">
    <location>
        <begin position="1131"/>
        <end position="1231"/>
    </location>
</feature>
<evidence type="ECO:0000256" key="1">
    <source>
        <dbReference type="ARBA" id="ARBA00004167"/>
    </source>
</evidence>
<feature type="disulfide bond" evidence="9">
    <location>
        <begin position="790"/>
        <end position="851"/>
    </location>
</feature>
<keyword evidence="8" id="KW-0325">Glycoprotein</keyword>
<dbReference type="GeneTree" id="ENSGT00940000164229"/>
<feature type="domain" description="SRCR" evidence="10">
    <location>
        <begin position="649"/>
        <end position="747"/>
    </location>
</feature>
<feature type="disulfide bond" evidence="9">
    <location>
        <begin position="718"/>
        <end position="728"/>
    </location>
</feature>
<sequence length="1298" mass="141779">CHQNLLSTVIIYILLLNCCLLTHSFDGTDLELRLTGGDSPCSGRVEVKFQGEWGTVCDDGWNSAAMTVVCKQLGCPFYHTTLGLGKAMPGHGQIWLDDVSCYGNESALWECQHRQWGSHDCSHREDAGVACYGKSLTRVRRLWGGSSSCSGRVEVKFQEIWGTVCDDGWNLNVAAVVCRQLGCPSSFIFSEAIANTVTFVPIWPHDISCHGNETTLWNCRHSGWGLHHCSNHKDVKLTCAGKSPRHHGEERNNLGTICIEGKRKGQSFSGEEIIKANHYLCLNHLQLGNTPAWGKKLSCSLNPESEVGDQNFMRAFGYISVSDGTDLELRLVDGSNRCVGRVELKVQGKWGTICHNNWNNAASDVVCKQLGCGTALRFAGLPHLESGSGSLWRNVFSCSGNESFLWDCRREWVNHICNHQKDVSVICSDELDLDLRLMGGKSPCYGRLEVKYLGEWGTVCHDLWSIKNAAIVCKKLGCGNPVHIFGMTLPKGAIGPIWLDDVSCIGNESNIWDCKHRGWGKHNCLHTEDVIVSCSGNETWSLRLVDGPNRCSGRLEVKFQEQWGTVCDDGWNSDDAAVVCGQLDCPSSVIVMGLGSASMGSGKIWLDDVFCFGDESALWSCRHSGWGRHDCSHQEDVGVTCSDESNMELRLVGGSSRCAGRIEVKVQGAMATLCASSWRMNVAKVICRQLGCGSAVSASIEPNFTGDTLHMLHFQISCTGSEASLWDCVHWKWSRCFSNMEAYLICSAHRQPRLVGSDSPCFGRVEVKHADIWSSVCDSDFSLSAANVLCRELNCGEAISLSVGAHFGKGNGKTWAEKFQCEGNETLLALCPTVHHPEDTCHHGREVGVVCSRYTDARLVNGKSQCEGQVEIKVLGYWGSVCDTHWDLEDAHVLCRQLSCGVALSTTGRKYIGEGKGHVWGHKFHCLGNESLLDNCPMTVLGAPPCTHGNTVSVTCTGNQTQLQFPCPANLSDPYLPAVPEDGAFICSGKQLRLVDGGGRCAGRVEIYHEGSWGTICDDSWDLSDAHVVCRQLGCGQALKALGSAHFGEGSGPIWLDDLNCTGKESHVWKCPSPGWGQHNCRHKEDAGVTCAGLSCSPCTLFYTHTHTHTQHNDKSFYPNLLPFFAFLDKIRISGGDSKCSGRVEIWHEGSWGTVCDDSWDLAEAEVVCQQLGCGSALAALGEAAFGQGTGPIWLDEMQCKGNESFLWHCHAKPWGQSDCGHKEDAGVRCSGKCEKAELELGLLLKVKDIEKQPQVRGFLLPSNTDFAFLLDDTITHGCEDAGHVALQEALPASEATK</sequence>
<feature type="disulfide bond" evidence="9">
    <location>
        <begin position="882"/>
        <end position="946"/>
    </location>
</feature>
<dbReference type="GO" id="GO:0009897">
    <property type="term" value="C:external side of plasma membrane"/>
    <property type="evidence" value="ECO:0007669"/>
    <property type="project" value="TreeGrafter"/>
</dbReference>
<dbReference type="FunFam" id="3.10.250.10:FF:000006">
    <property type="entry name" value="neurotrypsin isoform X2"/>
    <property type="match status" value="2"/>
</dbReference>
<dbReference type="SMART" id="SM00202">
    <property type="entry name" value="SR"/>
    <property type="match status" value="10"/>
</dbReference>
<feature type="disulfide bond" evidence="9">
    <location>
        <begin position="70"/>
        <end position="131"/>
    </location>
</feature>
<feature type="disulfide bond" evidence="9">
    <location>
        <begin position="821"/>
        <end position="831"/>
    </location>
</feature>
<dbReference type="PROSITE" id="PS00420">
    <property type="entry name" value="SRCR_1"/>
    <property type="match status" value="6"/>
</dbReference>
<dbReference type="FunFam" id="3.10.250.10:FF:000013">
    <property type="entry name" value="CD163 molecule like 1"/>
    <property type="match status" value="1"/>
</dbReference>
<keyword evidence="2" id="KW-0812">Transmembrane</keyword>
<keyword evidence="12" id="KW-1185">Reference proteome</keyword>